<organism evidence="2 3">
    <name type="scientific">Candidatus Paraluminiphilus aquimaris</name>
    <dbReference type="NCBI Taxonomy" id="2518994"/>
    <lineage>
        <taxon>Bacteria</taxon>
        <taxon>Pseudomonadati</taxon>
        <taxon>Pseudomonadota</taxon>
        <taxon>Gammaproteobacteria</taxon>
        <taxon>Cellvibrionales</taxon>
        <taxon>Halieaceae</taxon>
        <taxon>Candidatus Paraluminiphilus</taxon>
    </lineage>
</organism>
<dbReference type="Proteomes" id="UP001317963">
    <property type="component" value="Chromosome"/>
</dbReference>
<feature type="transmembrane region" description="Helical" evidence="1">
    <location>
        <begin position="60"/>
        <end position="78"/>
    </location>
</feature>
<feature type="transmembrane region" description="Helical" evidence="1">
    <location>
        <begin position="6"/>
        <end position="24"/>
    </location>
</feature>
<accession>A0ABY6QAA7</accession>
<evidence type="ECO:0000313" key="3">
    <source>
        <dbReference type="Proteomes" id="UP001317963"/>
    </source>
</evidence>
<dbReference type="EMBL" id="CP036501">
    <property type="protein sequence ID" value="UZP75153.1"/>
    <property type="molecule type" value="Genomic_DNA"/>
</dbReference>
<keyword evidence="1" id="KW-0812">Transmembrane</keyword>
<name>A0ABY6QAA7_9GAMM</name>
<proteinExistence type="predicted"/>
<gene>
    <name evidence="2" type="ORF">E0F26_10575</name>
</gene>
<keyword evidence="1" id="KW-1133">Transmembrane helix</keyword>
<sequence length="162" mass="18612">MLTWMLGDLSFILAGALGFLYFGMEMLLASQRLRDIEVSQWWLAPVFAAQSITVAQSTPLYFMILPLISVGFLIFWPGRDQTSRDRTSDRQANKSSINESRKSKSVLIIVTLFVMGVLFWSVSFIEDTRYDLCLERLEQSRTLYLYPDAICKEEAKLFSLSQ</sequence>
<feature type="transmembrane region" description="Helical" evidence="1">
    <location>
        <begin position="106"/>
        <end position="125"/>
    </location>
</feature>
<evidence type="ECO:0000256" key="1">
    <source>
        <dbReference type="SAM" id="Phobius"/>
    </source>
</evidence>
<keyword evidence="3" id="KW-1185">Reference proteome</keyword>
<evidence type="ECO:0000313" key="2">
    <source>
        <dbReference type="EMBL" id="UZP75153.1"/>
    </source>
</evidence>
<reference evidence="2 3" key="1">
    <citation type="submission" date="2019-02" db="EMBL/GenBank/DDBJ databases">
        <title>Halieaceae_genomes.</title>
        <authorList>
            <person name="Li S.-H."/>
        </authorList>
    </citation>
    <scope>NUCLEOTIDE SEQUENCE [LARGE SCALE GENOMIC DNA]</scope>
    <source>
        <strain evidence="2 3">JH123</strain>
    </source>
</reference>
<keyword evidence="1" id="KW-0472">Membrane</keyword>
<dbReference type="RefSeq" id="WP_279241631.1">
    <property type="nucleotide sequence ID" value="NZ_CP036501.1"/>
</dbReference>
<protein>
    <submittedName>
        <fullName evidence="2">Uncharacterized protein</fullName>
    </submittedName>
</protein>